<dbReference type="PROSITE" id="PS50994">
    <property type="entry name" value="INTEGRASE"/>
    <property type="match status" value="1"/>
</dbReference>
<dbReference type="PANTHER" id="PTHR37984">
    <property type="entry name" value="PROTEIN CBG26694"/>
    <property type="match status" value="1"/>
</dbReference>
<dbReference type="Pfam" id="PF00665">
    <property type="entry name" value="rve"/>
    <property type="match status" value="1"/>
</dbReference>
<dbReference type="InterPro" id="IPR050951">
    <property type="entry name" value="Retrovirus_Pol_polyprotein"/>
</dbReference>
<dbReference type="HOGENOM" id="CLU_626104_0_0_1"/>
<feature type="domain" description="Integrase catalytic" evidence="1">
    <location>
        <begin position="1"/>
        <end position="157"/>
    </location>
</feature>
<dbReference type="InterPro" id="IPR036397">
    <property type="entry name" value="RNaseH_sf"/>
</dbReference>
<dbReference type="InterPro" id="IPR012337">
    <property type="entry name" value="RNaseH-like_sf"/>
</dbReference>
<dbReference type="STRING" id="4533.J3KUY5"/>
<accession>J3KUY5</accession>
<dbReference type="InterPro" id="IPR001584">
    <property type="entry name" value="Integrase_cat-core"/>
</dbReference>
<proteinExistence type="predicted"/>
<dbReference type="Gene3D" id="3.30.420.10">
    <property type="entry name" value="Ribonuclease H-like superfamily/Ribonuclease H"/>
    <property type="match status" value="1"/>
</dbReference>
<dbReference type="SUPFAM" id="SSF53098">
    <property type="entry name" value="Ribonuclease H-like"/>
    <property type="match status" value="1"/>
</dbReference>
<dbReference type="Gramene" id="OB0092G10030.1">
    <property type="protein sequence ID" value="OB0092G10030.1"/>
    <property type="gene ID" value="OB0092G10030"/>
</dbReference>
<evidence type="ECO:0000259" key="1">
    <source>
        <dbReference type="PROSITE" id="PS50994"/>
    </source>
</evidence>
<protein>
    <recommendedName>
        <fullName evidence="1">Integrase catalytic domain-containing protein</fullName>
    </recommendedName>
</protein>
<dbReference type="EnsemblPlants" id="OB0092G10030.1">
    <property type="protein sequence ID" value="OB0092G10030.1"/>
    <property type="gene ID" value="OB0092G10030"/>
</dbReference>
<dbReference type="GO" id="GO:0015074">
    <property type="term" value="P:DNA integration"/>
    <property type="evidence" value="ECO:0007669"/>
    <property type="project" value="InterPro"/>
</dbReference>
<reference evidence="2" key="1">
    <citation type="submission" date="2015-06" db="UniProtKB">
        <authorList>
            <consortium name="EnsemblPlants"/>
        </authorList>
    </citation>
    <scope>IDENTIFICATION</scope>
</reference>
<dbReference type="GO" id="GO:0003676">
    <property type="term" value="F:nucleic acid binding"/>
    <property type="evidence" value="ECO:0007669"/>
    <property type="project" value="InterPro"/>
</dbReference>
<dbReference type="Proteomes" id="UP000006038">
    <property type="component" value="Unassembled WGS sequence"/>
</dbReference>
<evidence type="ECO:0000313" key="3">
    <source>
        <dbReference type="Proteomes" id="UP000006038"/>
    </source>
</evidence>
<dbReference type="AlphaFoldDB" id="J3KUY5"/>
<organism evidence="2">
    <name type="scientific">Oryza brachyantha</name>
    <name type="common">malo sina</name>
    <dbReference type="NCBI Taxonomy" id="4533"/>
    <lineage>
        <taxon>Eukaryota</taxon>
        <taxon>Viridiplantae</taxon>
        <taxon>Streptophyta</taxon>
        <taxon>Embryophyta</taxon>
        <taxon>Tracheophyta</taxon>
        <taxon>Spermatophyta</taxon>
        <taxon>Magnoliopsida</taxon>
        <taxon>Liliopsida</taxon>
        <taxon>Poales</taxon>
        <taxon>Poaceae</taxon>
        <taxon>BOP clade</taxon>
        <taxon>Oryzoideae</taxon>
        <taxon>Oryzeae</taxon>
        <taxon>Oryzinae</taxon>
        <taxon>Oryza</taxon>
    </lineage>
</organism>
<keyword evidence="3" id="KW-1185">Reference proteome</keyword>
<name>J3KUY5_ORYBR</name>
<evidence type="ECO:0000313" key="2">
    <source>
        <dbReference type="EnsemblPlants" id="OB0092G10030.1"/>
    </source>
</evidence>
<dbReference type="eggNOG" id="KOG0017">
    <property type="taxonomic scope" value="Eukaryota"/>
</dbReference>
<sequence>MAWTHLSMDFIEGLPKSAGKDIILVVVDRLTKYGHFIGMSHPITVGDVVDVFMREIHRLHGTPLAIVTDRDRIFTSQLFQEIFNALNVHLRFSTAYHPQTDGQTERVNQCLESYLRSMTFQEPQKWFAWLALAEWWYNTTYHTAISRLHSELCMGIHLLRYKRMKFYADKNRTERQLEVADMVYLKLQPYRQNAFGLRGSLKLRTRSFHFTAVISELYQLPAVVWGKTLLSDGQHQCLSLANHKRFLTKKPLYLSQMDHVVRVYSGGHVSSDEKFDAMKVDVLVFAASSTWVELCDWICSMLGGTGSTEVLRMEGWYDAGVGAREHFVMMPICSEMEWSTYVACVASSQLRALDVVVSTGDGHEPMALACGKSVDVVEEPMALQCHTRHAIGNGVATPGRDGVLLLTVYWRGNHFCHASGSSMAVPVTGKSILFLAVI</sequence>
<dbReference type="PANTHER" id="PTHR37984:SF15">
    <property type="entry name" value="INTEGRASE CATALYTIC DOMAIN-CONTAINING PROTEIN"/>
    <property type="match status" value="1"/>
</dbReference>